<proteinExistence type="predicted"/>
<evidence type="ECO:0000313" key="3">
    <source>
        <dbReference type="EMBL" id="RNB51131.1"/>
    </source>
</evidence>
<dbReference type="Proteomes" id="UP000275048">
    <property type="component" value="Unassembled WGS sequence"/>
</dbReference>
<reference evidence="3 4" key="1">
    <citation type="submission" date="2018-10" db="EMBL/GenBank/DDBJ databases">
        <title>Isolation, diversity and antibacterial activity of antinobacteria from the wheat rhizosphere soil.</title>
        <authorList>
            <person name="Sun T."/>
        </authorList>
    </citation>
    <scope>NUCLEOTIDE SEQUENCE [LARGE SCALE GENOMIC DNA]</scope>
    <source>
        <strain evidence="3 4">SJ-23</strain>
    </source>
</reference>
<sequence>MSTTTSPRHLPDPVNQDGRYPRPQLLREHWSDLTGDWDFAFAQDLQSANPGAVVFDRQITVPFPPESPASGIGDTGYHPVVWYRRTFGPTAIQTSGHGADRPTLLLHFGAVDWAAEVWLNGTFLGRHEGGQTPFWFDISDAATTDADNELIVRAVDDPHDVSLPRGKQDWREDPHSIWYHRTTGIWQPVWLESVPQQYIRELAWEADVPNAAIDLEMTLNAGPLNGSWAHITITYEHAVLAESRQLLIDQTTHLRIGLPAQRNGQQYEELLWSPDHPRLISARIELELASNQPGDLLASGDAVASYFGLRSVEATERAFLLNDRPIYMRSVLSQNYWPESHLAAPSPDALRREVELIKALGFNAARVHQKAEDPRFLFWADRLGLLVWGETASAYDFNPRAIALLTNEWVELVRRDRSHPSIVAWVPLNESWGVQHISHDPRQQAFSRAIADLTRAVDGTRPVISNDGWEHTDSDIWTVHDYDGNPQSLAARYGSTEAVADLLAGFGPAGRRMSTTLEDRDQPVMLTEFGGVSFIEDDIRGAWGYSSAENASQFEEQVTGLLRAAQSSPVLAGFCYTQLTDTGQETNGLLRADRSPKIPVEAIREAVLMGDGNSNH</sequence>
<dbReference type="InterPro" id="IPR051913">
    <property type="entry name" value="GH2_Domain-Containing"/>
</dbReference>
<feature type="domain" description="Glycoside hydrolase family 2 catalytic" evidence="2">
    <location>
        <begin position="312"/>
        <end position="471"/>
    </location>
</feature>
<comment type="caution">
    <text evidence="3">The sequence shown here is derived from an EMBL/GenBank/DDBJ whole genome shotgun (WGS) entry which is preliminary data.</text>
</comment>
<dbReference type="GO" id="GO:0004553">
    <property type="term" value="F:hydrolase activity, hydrolyzing O-glycosyl compounds"/>
    <property type="evidence" value="ECO:0007669"/>
    <property type="project" value="InterPro"/>
</dbReference>
<dbReference type="PANTHER" id="PTHR42732:SF3">
    <property type="entry name" value="HYDROLASE"/>
    <property type="match status" value="1"/>
</dbReference>
<dbReference type="SUPFAM" id="SSF49785">
    <property type="entry name" value="Galactose-binding domain-like"/>
    <property type="match status" value="1"/>
</dbReference>
<dbReference type="PRINTS" id="PR00132">
    <property type="entry name" value="GLHYDRLASE2"/>
</dbReference>
<gene>
    <name evidence="3" type="ORF">EDM22_05430</name>
</gene>
<evidence type="ECO:0000259" key="2">
    <source>
        <dbReference type="Pfam" id="PF02836"/>
    </source>
</evidence>
<dbReference type="Pfam" id="PF02836">
    <property type="entry name" value="Glyco_hydro_2_C"/>
    <property type="match status" value="1"/>
</dbReference>
<dbReference type="RefSeq" id="WP_122936042.1">
    <property type="nucleotide sequence ID" value="NZ_JBHSNT010000008.1"/>
</dbReference>
<dbReference type="InterPro" id="IPR008979">
    <property type="entry name" value="Galactose-bd-like_sf"/>
</dbReference>
<dbReference type="Gene3D" id="2.60.120.260">
    <property type="entry name" value="Galactose-binding domain-like"/>
    <property type="match status" value="1"/>
</dbReference>
<protein>
    <submittedName>
        <fullName evidence="3">Glycoside hydrolase family 2</fullName>
    </submittedName>
</protein>
<dbReference type="InterPro" id="IPR017853">
    <property type="entry name" value="GH"/>
</dbReference>
<dbReference type="Gene3D" id="3.20.20.80">
    <property type="entry name" value="Glycosidases"/>
    <property type="match status" value="1"/>
</dbReference>
<dbReference type="GO" id="GO:0005975">
    <property type="term" value="P:carbohydrate metabolic process"/>
    <property type="evidence" value="ECO:0007669"/>
    <property type="project" value="InterPro"/>
</dbReference>
<evidence type="ECO:0000256" key="1">
    <source>
        <dbReference type="SAM" id="MobiDB-lite"/>
    </source>
</evidence>
<dbReference type="PANTHER" id="PTHR42732">
    <property type="entry name" value="BETA-GALACTOSIDASE"/>
    <property type="match status" value="1"/>
</dbReference>
<evidence type="ECO:0000313" key="4">
    <source>
        <dbReference type="Proteomes" id="UP000275048"/>
    </source>
</evidence>
<feature type="region of interest" description="Disordered" evidence="1">
    <location>
        <begin position="1"/>
        <end position="22"/>
    </location>
</feature>
<keyword evidence="3" id="KW-0378">Hydrolase</keyword>
<keyword evidence="4" id="KW-1185">Reference proteome</keyword>
<dbReference type="EMBL" id="RHHB01000005">
    <property type="protein sequence ID" value="RNB51131.1"/>
    <property type="molecule type" value="Genomic_DNA"/>
</dbReference>
<dbReference type="InterPro" id="IPR006101">
    <property type="entry name" value="Glyco_hydro_2"/>
</dbReference>
<accession>A0A3M8AIW0</accession>
<dbReference type="OrthoDB" id="9762066at2"/>
<dbReference type="InterPro" id="IPR006103">
    <property type="entry name" value="Glyco_hydro_2_cat"/>
</dbReference>
<organism evidence="3 4">
    <name type="scientific">Agromyces tardus</name>
    <dbReference type="NCBI Taxonomy" id="2583849"/>
    <lineage>
        <taxon>Bacteria</taxon>
        <taxon>Bacillati</taxon>
        <taxon>Actinomycetota</taxon>
        <taxon>Actinomycetes</taxon>
        <taxon>Micrococcales</taxon>
        <taxon>Microbacteriaceae</taxon>
        <taxon>Agromyces</taxon>
    </lineage>
</organism>
<dbReference type="AlphaFoldDB" id="A0A3M8AIW0"/>
<dbReference type="SUPFAM" id="SSF51445">
    <property type="entry name" value="(Trans)glycosidases"/>
    <property type="match status" value="1"/>
</dbReference>
<name>A0A3M8AIW0_9MICO</name>